<evidence type="ECO:0000313" key="1">
    <source>
        <dbReference type="EMBL" id="OGG35116.1"/>
    </source>
</evidence>
<dbReference type="AlphaFoldDB" id="A0A1F6BDU5"/>
<protein>
    <submittedName>
        <fullName evidence="1">Uncharacterized protein</fullName>
    </submittedName>
</protein>
<proteinExistence type="predicted"/>
<comment type="caution">
    <text evidence="1">The sequence shown here is derived from an EMBL/GenBank/DDBJ whole genome shotgun (WGS) entry which is preliminary data.</text>
</comment>
<organism evidence="1 2">
    <name type="scientific">Candidatus Gottesmanbacteria bacterium RIFOXYB1_FULL_47_11</name>
    <dbReference type="NCBI Taxonomy" id="1798401"/>
    <lineage>
        <taxon>Bacteria</taxon>
        <taxon>Candidatus Gottesmaniibacteriota</taxon>
    </lineage>
</organism>
<evidence type="ECO:0000313" key="2">
    <source>
        <dbReference type="Proteomes" id="UP000176186"/>
    </source>
</evidence>
<accession>A0A1F6BDU5</accession>
<name>A0A1F6BDU5_9BACT</name>
<dbReference type="STRING" id="1798401.A2363_01270"/>
<gene>
    <name evidence="1" type="ORF">A2363_01270</name>
</gene>
<sequence>MFTLETLSSSQSEDASFRITKKAEEMKWFLEQVSYERDVLRENILHSLGRFGSPEMLTEEGLTALARASVAASEGVFPVVRTRVLQELTHPGKGNNSKLTQESATNIWLDEEAVQMRRRNRGRVSPKISVLRYIFNNGYVEADPAITRGELYDIVCENRVFRRNRLILRFANVLQRRYEEPPYLYMFAQFILHKTPQAYQEVFAALYNHSPSYAFIECGFEQQSELACLYTEHLRSGTPLSELVTKEGRERWGVDIIG</sequence>
<reference evidence="1 2" key="1">
    <citation type="journal article" date="2016" name="Nat. Commun.">
        <title>Thousands of microbial genomes shed light on interconnected biogeochemical processes in an aquifer system.</title>
        <authorList>
            <person name="Anantharaman K."/>
            <person name="Brown C.T."/>
            <person name="Hug L.A."/>
            <person name="Sharon I."/>
            <person name="Castelle C.J."/>
            <person name="Probst A.J."/>
            <person name="Thomas B.C."/>
            <person name="Singh A."/>
            <person name="Wilkins M.J."/>
            <person name="Karaoz U."/>
            <person name="Brodie E.L."/>
            <person name="Williams K.H."/>
            <person name="Hubbard S.S."/>
            <person name="Banfield J.F."/>
        </authorList>
    </citation>
    <scope>NUCLEOTIDE SEQUENCE [LARGE SCALE GENOMIC DNA]</scope>
</reference>
<dbReference type="EMBL" id="MFKE01000018">
    <property type="protein sequence ID" value="OGG35116.1"/>
    <property type="molecule type" value="Genomic_DNA"/>
</dbReference>
<dbReference type="Proteomes" id="UP000176186">
    <property type="component" value="Unassembled WGS sequence"/>
</dbReference>